<accession>A0ABV6QE57</accession>
<evidence type="ECO:0000313" key="3">
    <source>
        <dbReference type="Proteomes" id="UP001589890"/>
    </source>
</evidence>
<protein>
    <submittedName>
        <fullName evidence="2">Helix-turn-helix domain-containing protein</fullName>
    </submittedName>
</protein>
<dbReference type="SUPFAM" id="SSF47413">
    <property type="entry name" value="lambda repressor-like DNA-binding domains"/>
    <property type="match status" value="1"/>
</dbReference>
<evidence type="ECO:0000313" key="2">
    <source>
        <dbReference type="EMBL" id="MFC0622840.1"/>
    </source>
</evidence>
<dbReference type="Gene3D" id="1.10.260.40">
    <property type="entry name" value="lambda repressor-like DNA-binding domains"/>
    <property type="match status" value="1"/>
</dbReference>
<dbReference type="Pfam" id="PF13560">
    <property type="entry name" value="HTH_31"/>
    <property type="match status" value="1"/>
</dbReference>
<dbReference type="EMBL" id="JBHLTC010000001">
    <property type="protein sequence ID" value="MFC0622840.1"/>
    <property type="molecule type" value="Genomic_DNA"/>
</dbReference>
<keyword evidence="3" id="KW-1185">Reference proteome</keyword>
<comment type="caution">
    <text evidence="2">The sequence shown here is derived from an EMBL/GenBank/DDBJ whole genome shotgun (WGS) entry which is preliminary data.</text>
</comment>
<dbReference type="RefSeq" id="WP_380043517.1">
    <property type="nucleotide sequence ID" value="NZ_JBHLTC010000001.1"/>
</dbReference>
<dbReference type="Proteomes" id="UP001589890">
    <property type="component" value="Unassembled WGS sequence"/>
</dbReference>
<dbReference type="InterPro" id="IPR010982">
    <property type="entry name" value="Lambda_DNA-bd_dom_sf"/>
</dbReference>
<name>A0ABV6QE57_9ACTN</name>
<dbReference type="InterPro" id="IPR001387">
    <property type="entry name" value="Cro/C1-type_HTH"/>
</dbReference>
<gene>
    <name evidence="2" type="ORF">ACFFGN_02135</name>
</gene>
<evidence type="ECO:0000259" key="1">
    <source>
        <dbReference type="PROSITE" id="PS50943"/>
    </source>
</evidence>
<organism evidence="2 3">
    <name type="scientific">Kribbella deserti</name>
    <dbReference type="NCBI Taxonomy" id="1926257"/>
    <lineage>
        <taxon>Bacteria</taxon>
        <taxon>Bacillati</taxon>
        <taxon>Actinomycetota</taxon>
        <taxon>Actinomycetes</taxon>
        <taxon>Propionibacteriales</taxon>
        <taxon>Kribbellaceae</taxon>
        <taxon>Kribbella</taxon>
    </lineage>
</organism>
<dbReference type="PROSITE" id="PS50943">
    <property type="entry name" value="HTH_CROC1"/>
    <property type="match status" value="1"/>
</dbReference>
<proteinExistence type="predicted"/>
<sequence>MLDAEGTFAVRMRQRRTARGHSLATLAASINERIPGTKLYTASTLSRFESGKRRIHLDDAYRIATRLGVEIETMLSPVTCTACDDFPPAGFVCQTCGAQAVWP</sequence>
<reference evidence="2 3" key="1">
    <citation type="submission" date="2024-09" db="EMBL/GenBank/DDBJ databases">
        <authorList>
            <person name="Sun Q."/>
            <person name="Mori K."/>
        </authorList>
    </citation>
    <scope>NUCLEOTIDE SEQUENCE [LARGE SCALE GENOMIC DNA]</scope>
    <source>
        <strain evidence="2 3">CGMCC 1.15906</strain>
    </source>
</reference>
<dbReference type="SMART" id="SM00530">
    <property type="entry name" value="HTH_XRE"/>
    <property type="match status" value="1"/>
</dbReference>
<dbReference type="CDD" id="cd00093">
    <property type="entry name" value="HTH_XRE"/>
    <property type="match status" value="1"/>
</dbReference>
<feature type="domain" description="HTH cro/C1-type" evidence="1">
    <location>
        <begin position="12"/>
        <end position="74"/>
    </location>
</feature>